<feature type="transmembrane region" description="Helical" evidence="1">
    <location>
        <begin position="263"/>
        <end position="281"/>
    </location>
</feature>
<accession>A0AAP3E1V4</accession>
<feature type="transmembrane region" description="Helical" evidence="1">
    <location>
        <begin position="209"/>
        <end position="227"/>
    </location>
</feature>
<dbReference type="EMBL" id="JAOPKA010000005">
    <property type="protein sequence ID" value="MCU4741725.1"/>
    <property type="molecule type" value="Genomic_DNA"/>
</dbReference>
<gene>
    <name evidence="2" type="ORF">OB960_09990</name>
</gene>
<evidence type="ECO:0000313" key="3">
    <source>
        <dbReference type="Proteomes" id="UP001321018"/>
    </source>
</evidence>
<dbReference type="RefSeq" id="WP_338003559.1">
    <property type="nucleotide sequence ID" value="NZ_JAOPKA010000005.1"/>
</dbReference>
<evidence type="ECO:0000313" key="2">
    <source>
        <dbReference type="EMBL" id="MCU4741725.1"/>
    </source>
</evidence>
<feature type="transmembrane region" description="Helical" evidence="1">
    <location>
        <begin position="164"/>
        <end position="184"/>
    </location>
</feature>
<proteinExistence type="predicted"/>
<dbReference type="GO" id="GO:0016765">
    <property type="term" value="F:transferase activity, transferring alkyl or aryl (other than methyl) groups"/>
    <property type="evidence" value="ECO:0007669"/>
    <property type="project" value="InterPro"/>
</dbReference>
<name>A0AAP3E1V4_9EURY</name>
<comment type="caution">
    <text evidence="2">The sequence shown here is derived from an EMBL/GenBank/DDBJ whole genome shotgun (WGS) entry which is preliminary data.</text>
</comment>
<reference evidence="2" key="1">
    <citation type="submission" date="2022-09" db="EMBL/GenBank/DDBJ databases">
        <title>Enrichment on poylsaccharides allowed isolation of novel metabolic and taxonomic groups of Haloarchaea.</title>
        <authorList>
            <person name="Sorokin D.Y."/>
            <person name="Elcheninov A.G."/>
            <person name="Khizhniak T.V."/>
            <person name="Kolganova T.V."/>
            <person name="Kublanov I.V."/>
        </authorList>
    </citation>
    <scope>NUCLEOTIDE SEQUENCE</scope>
    <source>
        <strain evidence="2">AArc-xg1-1</strain>
    </source>
</reference>
<organism evidence="2 3">
    <name type="scientific">Natronoglomus mannanivorans</name>
    <dbReference type="NCBI Taxonomy" id="2979990"/>
    <lineage>
        <taxon>Archaea</taxon>
        <taxon>Methanobacteriati</taxon>
        <taxon>Methanobacteriota</taxon>
        <taxon>Stenosarchaea group</taxon>
        <taxon>Halobacteria</taxon>
        <taxon>Halobacteriales</taxon>
        <taxon>Natrialbaceae</taxon>
        <taxon>Natronoglomus</taxon>
    </lineage>
</organism>
<keyword evidence="1" id="KW-1133">Transmembrane helix</keyword>
<feature type="transmembrane region" description="Helical" evidence="1">
    <location>
        <begin position="93"/>
        <end position="126"/>
    </location>
</feature>
<sequence>MELALARGGSGIAVTTRAYLSQVHPVFMLPPLAASLFGALLAGVVDPVSATLHVVAMFSAVYTAHIKDGYVDFYVRDEDDDHPLTGRGCRLGLAVSTVVFTICCGLLLTVAGWLAVALTVPTWLIAYHHAPQLDTNPVTTTTGYPLGIALALLGGYVVQTGTFAGIPLGFAVVFLVLLSGIKVIDDAQDYDYDRSIAKRTVAVVVGPERAYTVAYGLMATALLAVVAFAALRIFPPASVLAVVAFGAVALTARRAEPELATMLLIRGTYVFLAVLVAVVWFEPLSRIV</sequence>
<dbReference type="GO" id="GO:0005886">
    <property type="term" value="C:plasma membrane"/>
    <property type="evidence" value="ECO:0007669"/>
    <property type="project" value="UniProtKB-SubCell"/>
</dbReference>
<evidence type="ECO:0000256" key="1">
    <source>
        <dbReference type="SAM" id="Phobius"/>
    </source>
</evidence>
<feature type="transmembrane region" description="Helical" evidence="1">
    <location>
        <begin position="26"/>
        <end position="45"/>
    </location>
</feature>
<dbReference type="CDD" id="cd13956">
    <property type="entry name" value="PT_UbiA"/>
    <property type="match status" value="1"/>
</dbReference>
<keyword evidence="1" id="KW-0812">Transmembrane</keyword>
<dbReference type="Proteomes" id="UP001321018">
    <property type="component" value="Unassembled WGS sequence"/>
</dbReference>
<feature type="transmembrane region" description="Helical" evidence="1">
    <location>
        <begin position="233"/>
        <end position="251"/>
    </location>
</feature>
<protein>
    <submittedName>
        <fullName evidence="2">UbiA family prenyltransferase</fullName>
    </submittedName>
</protein>
<keyword evidence="1" id="KW-0472">Membrane</keyword>
<dbReference type="AlphaFoldDB" id="A0AAP3E1V4"/>